<name>A0A2T7NPK2_POMCA</name>
<organism evidence="13 14">
    <name type="scientific">Pomacea canaliculata</name>
    <name type="common">Golden apple snail</name>
    <dbReference type="NCBI Taxonomy" id="400727"/>
    <lineage>
        <taxon>Eukaryota</taxon>
        <taxon>Metazoa</taxon>
        <taxon>Spiralia</taxon>
        <taxon>Lophotrochozoa</taxon>
        <taxon>Mollusca</taxon>
        <taxon>Gastropoda</taxon>
        <taxon>Caenogastropoda</taxon>
        <taxon>Architaenioglossa</taxon>
        <taxon>Ampullarioidea</taxon>
        <taxon>Ampullariidae</taxon>
        <taxon>Pomacea</taxon>
    </lineage>
</organism>
<evidence type="ECO:0000256" key="2">
    <source>
        <dbReference type="ARBA" id="ARBA00022448"/>
    </source>
</evidence>
<gene>
    <name evidence="13" type="ORF">C0Q70_16360</name>
</gene>
<evidence type="ECO:0000256" key="10">
    <source>
        <dbReference type="ARBA" id="ARBA00023303"/>
    </source>
</evidence>
<proteinExistence type="inferred from homology"/>
<dbReference type="Proteomes" id="UP000245119">
    <property type="component" value="Linkage Group LG10"/>
</dbReference>
<comment type="similarity">
    <text evidence="11">Belongs to the amiloride-sensitive sodium channel (TC 1.A.6) family.</text>
</comment>
<keyword evidence="8" id="KW-0472">Membrane</keyword>
<dbReference type="PANTHER" id="PTHR11690">
    <property type="entry name" value="AMILORIDE-SENSITIVE SODIUM CHANNEL-RELATED"/>
    <property type="match status" value="1"/>
</dbReference>
<dbReference type="AlphaFoldDB" id="A0A2T7NPK2"/>
<sequence>MRKRPLGMMGYYKGDSNHWTTYDWYRPDTRPASRQGSDVHRRCAVTPASSSPMTVEVDYDELSDDERRRHRRRRGNHGAPAGSEENEKGLSPIFTRFAENCSMQGALYILVSSSLFSKTVWSLLLIAAIGVMGLHLYQLFCTYLAYPTTNSISLGFSSLQFPAITVCNVNAVRKSQVSMLSEKFQSLVNASSPDNLASSVQNQAPSSSHGNNRRRRKREGDSGEQSFSLGGYNFGLNLDDYNEREKPTNNYYKSLPGYSSSWESEGEDATLSTMSSTFQELLASESRELRLKVGHQISDMLVSCAFSGKQCHSE</sequence>
<keyword evidence="5" id="KW-1133">Transmembrane helix</keyword>
<evidence type="ECO:0000313" key="14">
    <source>
        <dbReference type="Proteomes" id="UP000245119"/>
    </source>
</evidence>
<protein>
    <submittedName>
        <fullName evidence="13">Uncharacterized protein</fullName>
    </submittedName>
</protein>
<keyword evidence="10 11" id="KW-0407">Ion channel</keyword>
<dbReference type="STRING" id="400727.A0A2T7NPK2"/>
<keyword evidence="3 11" id="KW-0894">Sodium channel</keyword>
<keyword evidence="9 11" id="KW-0739">Sodium transport</keyword>
<evidence type="ECO:0000256" key="5">
    <source>
        <dbReference type="ARBA" id="ARBA00022989"/>
    </source>
</evidence>
<evidence type="ECO:0000256" key="3">
    <source>
        <dbReference type="ARBA" id="ARBA00022461"/>
    </source>
</evidence>
<comment type="caution">
    <text evidence="13">The sequence shown here is derived from an EMBL/GenBank/DDBJ whole genome shotgun (WGS) entry which is preliminary data.</text>
</comment>
<dbReference type="OrthoDB" id="6021021at2759"/>
<evidence type="ECO:0000256" key="7">
    <source>
        <dbReference type="ARBA" id="ARBA00023065"/>
    </source>
</evidence>
<keyword evidence="2 11" id="KW-0813">Transport</keyword>
<feature type="region of interest" description="Disordered" evidence="12">
    <location>
        <begin position="30"/>
        <end position="87"/>
    </location>
</feature>
<evidence type="ECO:0000256" key="9">
    <source>
        <dbReference type="ARBA" id="ARBA00023201"/>
    </source>
</evidence>
<dbReference type="PRINTS" id="PR01078">
    <property type="entry name" value="AMINACHANNEL"/>
</dbReference>
<keyword evidence="14" id="KW-1185">Reference proteome</keyword>
<dbReference type="EMBL" id="PZQS01000010">
    <property type="protein sequence ID" value="PVD23098.1"/>
    <property type="molecule type" value="Genomic_DNA"/>
</dbReference>
<dbReference type="GO" id="GO:0015280">
    <property type="term" value="F:ligand-gated sodium channel activity"/>
    <property type="evidence" value="ECO:0007669"/>
    <property type="project" value="TreeGrafter"/>
</dbReference>
<keyword evidence="4 11" id="KW-0812">Transmembrane</keyword>
<evidence type="ECO:0000256" key="12">
    <source>
        <dbReference type="SAM" id="MobiDB-lite"/>
    </source>
</evidence>
<accession>A0A2T7NPK2</accession>
<feature type="region of interest" description="Disordered" evidence="12">
    <location>
        <begin position="194"/>
        <end position="228"/>
    </location>
</feature>
<evidence type="ECO:0000256" key="1">
    <source>
        <dbReference type="ARBA" id="ARBA00004141"/>
    </source>
</evidence>
<evidence type="ECO:0000256" key="6">
    <source>
        <dbReference type="ARBA" id="ARBA00023053"/>
    </source>
</evidence>
<reference evidence="13 14" key="1">
    <citation type="submission" date="2018-04" db="EMBL/GenBank/DDBJ databases">
        <title>The genome of golden apple snail Pomacea canaliculata provides insight into stress tolerance and invasive adaptation.</title>
        <authorList>
            <person name="Liu C."/>
            <person name="Liu B."/>
            <person name="Ren Y."/>
            <person name="Zhang Y."/>
            <person name="Wang H."/>
            <person name="Li S."/>
            <person name="Jiang F."/>
            <person name="Yin L."/>
            <person name="Zhang G."/>
            <person name="Qian W."/>
            <person name="Fan W."/>
        </authorList>
    </citation>
    <scope>NUCLEOTIDE SEQUENCE [LARGE SCALE GENOMIC DNA]</scope>
    <source>
        <strain evidence="13">SZHN2017</strain>
        <tissue evidence="13">Muscle</tissue>
    </source>
</reference>
<dbReference type="GO" id="GO:0005886">
    <property type="term" value="C:plasma membrane"/>
    <property type="evidence" value="ECO:0007669"/>
    <property type="project" value="TreeGrafter"/>
</dbReference>
<comment type="subcellular location">
    <subcellularLocation>
        <location evidence="1">Membrane</location>
        <topology evidence="1">Multi-pass membrane protein</topology>
    </subcellularLocation>
</comment>
<feature type="compositionally biased region" description="Basic and acidic residues" evidence="12">
    <location>
        <begin position="30"/>
        <end position="41"/>
    </location>
</feature>
<keyword evidence="6" id="KW-0915">Sodium</keyword>
<feature type="compositionally biased region" description="Polar residues" evidence="12">
    <location>
        <begin position="194"/>
        <end position="210"/>
    </location>
</feature>
<evidence type="ECO:0000256" key="8">
    <source>
        <dbReference type="ARBA" id="ARBA00023136"/>
    </source>
</evidence>
<keyword evidence="7 11" id="KW-0406">Ion transport</keyword>
<dbReference type="Pfam" id="PF00858">
    <property type="entry name" value="ASC"/>
    <property type="match status" value="1"/>
</dbReference>
<evidence type="ECO:0000313" key="13">
    <source>
        <dbReference type="EMBL" id="PVD23098.1"/>
    </source>
</evidence>
<evidence type="ECO:0000256" key="4">
    <source>
        <dbReference type="ARBA" id="ARBA00022692"/>
    </source>
</evidence>
<dbReference type="InterPro" id="IPR001873">
    <property type="entry name" value="ENaC"/>
</dbReference>
<evidence type="ECO:0000256" key="11">
    <source>
        <dbReference type="RuleBase" id="RU000679"/>
    </source>
</evidence>